<gene>
    <name evidence="2" type="ORF">OMM_07552</name>
</gene>
<accession>A0A1V1PC58</accession>
<evidence type="ECO:0000313" key="3">
    <source>
        <dbReference type="Proteomes" id="UP000189670"/>
    </source>
</evidence>
<comment type="caution">
    <text evidence="2">The sequence shown here is derived from an EMBL/GenBank/DDBJ whole genome shotgun (WGS) entry which is preliminary data.</text>
</comment>
<feature type="chain" id="PRO_5010695651" description="TonB-dependent receptor" evidence="1">
    <location>
        <begin position="21"/>
        <end position="152"/>
    </location>
</feature>
<organism evidence="2 3">
    <name type="scientific">Candidatus Magnetoglobus multicellularis str. Araruama</name>
    <dbReference type="NCBI Taxonomy" id="890399"/>
    <lineage>
        <taxon>Bacteria</taxon>
        <taxon>Pseudomonadati</taxon>
        <taxon>Thermodesulfobacteriota</taxon>
        <taxon>Desulfobacteria</taxon>
        <taxon>Desulfobacterales</taxon>
        <taxon>Desulfobacteraceae</taxon>
        <taxon>Candidatus Magnetoglobus</taxon>
    </lineage>
</organism>
<sequence length="152" mass="17293">MKHLAYTLFIILTLTSQVCASYSGVITGTITDKYTNEPIDQATITTASDRSAISFSNGAFWMMLIQPFTHTLIVQAEGYKMYSCVVDVPTFETIVVDIRMEPDEKIIQNEYSKFLIKQLIQNLQFLAMKTNHDAQALTEVIRLLNRLTGMYH</sequence>
<dbReference type="AlphaFoldDB" id="A0A1V1PC58"/>
<dbReference type="EMBL" id="ATBP01000156">
    <property type="protein sequence ID" value="ETR72363.1"/>
    <property type="molecule type" value="Genomic_DNA"/>
</dbReference>
<dbReference type="SUPFAM" id="SSF49464">
    <property type="entry name" value="Carboxypeptidase regulatory domain-like"/>
    <property type="match status" value="1"/>
</dbReference>
<feature type="signal peptide" evidence="1">
    <location>
        <begin position="1"/>
        <end position="20"/>
    </location>
</feature>
<reference evidence="3" key="1">
    <citation type="submission" date="2012-11" db="EMBL/GenBank/DDBJ databases">
        <authorList>
            <person name="Lucero-Rivera Y.E."/>
            <person name="Tovar-Ramirez D."/>
        </authorList>
    </citation>
    <scope>NUCLEOTIDE SEQUENCE [LARGE SCALE GENOMIC DNA]</scope>
    <source>
        <strain evidence="3">Araruama</strain>
    </source>
</reference>
<dbReference type="InterPro" id="IPR008969">
    <property type="entry name" value="CarboxyPept-like_regulatory"/>
</dbReference>
<evidence type="ECO:0000313" key="2">
    <source>
        <dbReference type="EMBL" id="ETR72363.1"/>
    </source>
</evidence>
<dbReference type="Pfam" id="PF13620">
    <property type="entry name" value="CarboxypepD_reg"/>
    <property type="match status" value="1"/>
</dbReference>
<dbReference type="Proteomes" id="UP000189670">
    <property type="component" value="Unassembled WGS sequence"/>
</dbReference>
<proteinExistence type="predicted"/>
<name>A0A1V1PC58_9BACT</name>
<dbReference type="Gene3D" id="2.60.40.1120">
    <property type="entry name" value="Carboxypeptidase-like, regulatory domain"/>
    <property type="match status" value="1"/>
</dbReference>
<evidence type="ECO:0008006" key="4">
    <source>
        <dbReference type="Google" id="ProtNLM"/>
    </source>
</evidence>
<evidence type="ECO:0000256" key="1">
    <source>
        <dbReference type="SAM" id="SignalP"/>
    </source>
</evidence>
<keyword evidence="1" id="KW-0732">Signal</keyword>
<protein>
    <recommendedName>
        <fullName evidence="4">TonB-dependent receptor</fullName>
    </recommendedName>
</protein>